<dbReference type="InterPro" id="IPR052343">
    <property type="entry name" value="Retrotransposon-Effector_Assoc"/>
</dbReference>
<protein>
    <recommendedName>
        <fullName evidence="3">Reverse transcriptase domain-containing protein</fullName>
    </recommendedName>
</protein>
<dbReference type="OrthoDB" id="1002573at2759"/>
<dbReference type="PANTHER" id="PTHR46890:SF48">
    <property type="entry name" value="RNA-DIRECTED DNA POLYMERASE"/>
    <property type="match status" value="1"/>
</dbReference>
<proteinExistence type="predicted"/>
<gene>
    <name evidence="1" type="ORF">J1N35_014410</name>
</gene>
<dbReference type="AlphaFoldDB" id="A0A9D4A9B7"/>
<name>A0A9D4A9B7_9ROSI</name>
<evidence type="ECO:0008006" key="3">
    <source>
        <dbReference type="Google" id="ProtNLM"/>
    </source>
</evidence>
<evidence type="ECO:0000313" key="2">
    <source>
        <dbReference type="Proteomes" id="UP000828251"/>
    </source>
</evidence>
<organism evidence="1 2">
    <name type="scientific">Gossypium stocksii</name>
    <dbReference type="NCBI Taxonomy" id="47602"/>
    <lineage>
        <taxon>Eukaryota</taxon>
        <taxon>Viridiplantae</taxon>
        <taxon>Streptophyta</taxon>
        <taxon>Embryophyta</taxon>
        <taxon>Tracheophyta</taxon>
        <taxon>Spermatophyta</taxon>
        <taxon>Magnoliopsida</taxon>
        <taxon>eudicotyledons</taxon>
        <taxon>Gunneridae</taxon>
        <taxon>Pentapetalae</taxon>
        <taxon>rosids</taxon>
        <taxon>malvids</taxon>
        <taxon>Malvales</taxon>
        <taxon>Malvaceae</taxon>
        <taxon>Malvoideae</taxon>
        <taxon>Gossypium</taxon>
    </lineage>
</organism>
<dbReference type="Proteomes" id="UP000828251">
    <property type="component" value="Unassembled WGS sequence"/>
</dbReference>
<accession>A0A9D4A9B7</accession>
<comment type="caution">
    <text evidence="1">The sequence shown here is derived from an EMBL/GenBank/DDBJ whole genome shotgun (WGS) entry which is preliminary data.</text>
</comment>
<sequence>MDQEQLKLEEVNFFTSLYGELPDSMSDLPIGIFPHISDKDFNFLNTPISNEEIKSTLFDIVPLKAPGSDRYHALFYQSQWDHVGTSVCRWVKGIFDDESIDPDLNNSLLFLIPKIQNLKGFAHFWPISLCYVLYKLVMKVIANRFKKVFCNLIAPEQTSF</sequence>
<dbReference type="PANTHER" id="PTHR46890">
    <property type="entry name" value="NON-LTR RETROLELEMENT REVERSE TRANSCRIPTASE-LIKE PROTEIN-RELATED"/>
    <property type="match status" value="1"/>
</dbReference>
<reference evidence="1 2" key="1">
    <citation type="journal article" date="2021" name="Plant Biotechnol. J.">
        <title>Multi-omics assisted identification of the key and species-specific regulatory components of drought-tolerant mechanisms in Gossypium stocksii.</title>
        <authorList>
            <person name="Yu D."/>
            <person name="Ke L."/>
            <person name="Zhang D."/>
            <person name="Wu Y."/>
            <person name="Sun Y."/>
            <person name="Mei J."/>
            <person name="Sun J."/>
            <person name="Sun Y."/>
        </authorList>
    </citation>
    <scope>NUCLEOTIDE SEQUENCE [LARGE SCALE GENOMIC DNA]</scope>
    <source>
        <strain evidence="2">cv. E1</strain>
        <tissue evidence="1">Leaf</tissue>
    </source>
</reference>
<evidence type="ECO:0000313" key="1">
    <source>
        <dbReference type="EMBL" id="KAH1097489.1"/>
    </source>
</evidence>
<keyword evidence="2" id="KW-1185">Reference proteome</keyword>
<dbReference type="EMBL" id="JAIQCV010000005">
    <property type="protein sequence ID" value="KAH1097489.1"/>
    <property type="molecule type" value="Genomic_DNA"/>
</dbReference>